<accession>A0A9E5DMS3</accession>
<protein>
    <submittedName>
        <fullName evidence="2">Uncharacterized protein</fullName>
    </submittedName>
</protein>
<organism evidence="2">
    <name type="scientific">Methanobacterium veterum</name>
    <dbReference type="NCBI Taxonomy" id="408577"/>
    <lineage>
        <taxon>Archaea</taxon>
        <taxon>Methanobacteriati</taxon>
        <taxon>Methanobacteriota</taxon>
        <taxon>Methanomada group</taxon>
        <taxon>Methanobacteria</taxon>
        <taxon>Methanobacteriales</taxon>
        <taxon>Methanobacteriaceae</taxon>
        <taxon>Methanobacterium</taxon>
    </lineage>
</organism>
<keyword evidence="1" id="KW-1133">Transmembrane helix</keyword>
<name>A0A9E5DMS3_9EURY</name>
<dbReference type="AlphaFoldDB" id="A0A9E5DMS3"/>
<evidence type="ECO:0000256" key="1">
    <source>
        <dbReference type="SAM" id="Phobius"/>
    </source>
</evidence>
<dbReference type="EMBL" id="JAPVES010000030">
    <property type="protein sequence ID" value="MCZ3372151.1"/>
    <property type="molecule type" value="Genomic_DNA"/>
</dbReference>
<evidence type="ECO:0000313" key="2">
    <source>
        <dbReference type="EMBL" id="MCZ3372151.1"/>
    </source>
</evidence>
<sequence>MKINHNKIALILTVIGAALFVINGIDVFLGYKITHGKGFQVLGLILIAVGLLVWRVKIQ</sequence>
<dbReference type="Proteomes" id="UP001074446">
    <property type="component" value="Unassembled WGS sequence"/>
</dbReference>
<feature type="transmembrane region" description="Helical" evidence="1">
    <location>
        <begin position="9"/>
        <end position="31"/>
    </location>
</feature>
<dbReference type="RefSeq" id="WP_048081201.1">
    <property type="nucleotide sequence ID" value="NZ_JAPVES010000030.1"/>
</dbReference>
<keyword evidence="1" id="KW-0472">Membrane</keyword>
<reference evidence="2" key="1">
    <citation type="submission" date="2022-12" db="EMBL/GenBank/DDBJ databases">
        <title>Reclassification of two methanogenic archaea species isolated from the Kolyma lowland permafrost.</title>
        <authorList>
            <person name="Trubitsyn V.E."/>
            <person name="Rivkina E.M."/>
            <person name="Shcherbakova V.A."/>
        </authorList>
    </citation>
    <scope>NUCLEOTIDE SEQUENCE</scope>
    <source>
        <strain evidence="2">MK4</strain>
    </source>
</reference>
<keyword evidence="1" id="KW-0812">Transmembrane</keyword>
<gene>
    <name evidence="2" type="ORF">O3H35_05855</name>
</gene>
<comment type="caution">
    <text evidence="2">The sequence shown here is derived from an EMBL/GenBank/DDBJ whole genome shotgun (WGS) entry which is preliminary data.</text>
</comment>
<feature type="transmembrane region" description="Helical" evidence="1">
    <location>
        <begin position="37"/>
        <end position="56"/>
    </location>
</feature>
<proteinExistence type="predicted"/>